<gene>
    <name evidence="2" type="ORF">NDU88_007536</name>
</gene>
<keyword evidence="3" id="KW-1185">Reference proteome</keyword>
<evidence type="ECO:0000313" key="2">
    <source>
        <dbReference type="EMBL" id="KAJ1110181.1"/>
    </source>
</evidence>
<evidence type="ECO:0000256" key="1">
    <source>
        <dbReference type="SAM" id="MobiDB-lite"/>
    </source>
</evidence>
<proteinExistence type="predicted"/>
<protein>
    <submittedName>
        <fullName evidence="2">Uncharacterized protein</fullName>
    </submittedName>
</protein>
<feature type="region of interest" description="Disordered" evidence="1">
    <location>
        <begin position="84"/>
        <end position="161"/>
    </location>
</feature>
<sequence>MQTALCYKEAPEGARIGSVWALIGIFRSTLNLVWSGAKRWHKIIRRIGGLFGAWPWFSEAEMAPKSAWNIGDKTEGACQMRVAKDGSDGHLAGKRPTGGPTKLSSKAAGGTVKDVKDLPRQVQSETKAKDRSQPVITNVLTNGGHENDIGNPMLLSKDTPTSMGEDIEKIKYKEELLRAKSRPTESNLDTDTSQACWGKGKEFNLAADDAVKDLEFETRKFERVGKFIDWTKDGGDKFYSLTHDSEAVSSGYNLSEEEGSISLEAESLSSVAGPTVKLQQRHRKHIRPRTGGVDSPGRSAAMFKWDYSGIGLTSMEKESRGSKDVLPPNAGVGEGCLSESINNLDSTDTKMLQLIDGTVRELQTETRAESQDDYQAIAGHSAKSC</sequence>
<organism evidence="2 3">
    <name type="scientific">Pleurodeles waltl</name>
    <name type="common">Iberian ribbed newt</name>
    <dbReference type="NCBI Taxonomy" id="8319"/>
    <lineage>
        <taxon>Eukaryota</taxon>
        <taxon>Metazoa</taxon>
        <taxon>Chordata</taxon>
        <taxon>Craniata</taxon>
        <taxon>Vertebrata</taxon>
        <taxon>Euteleostomi</taxon>
        <taxon>Amphibia</taxon>
        <taxon>Batrachia</taxon>
        <taxon>Caudata</taxon>
        <taxon>Salamandroidea</taxon>
        <taxon>Salamandridae</taxon>
        <taxon>Pleurodelinae</taxon>
        <taxon>Pleurodeles</taxon>
    </lineage>
</organism>
<dbReference type="AlphaFoldDB" id="A0AAV7N2B4"/>
<dbReference type="EMBL" id="JANPWB010000013">
    <property type="protein sequence ID" value="KAJ1110181.1"/>
    <property type="molecule type" value="Genomic_DNA"/>
</dbReference>
<name>A0AAV7N2B4_PLEWA</name>
<accession>A0AAV7N2B4</accession>
<evidence type="ECO:0000313" key="3">
    <source>
        <dbReference type="Proteomes" id="UP001066276"/>
    </source>
</evidence>
<feature type="region of interest" description="Disordered" evidence="1">
    <location>
        <begin position="366"/>
        <end position="385"/>
    </location>
</feature>
<dbReference type="Proteomes" id="UP001066276">
    <property type="component" value="Chromosome 9"/>
</dbReference>
<comment type="caution">
    <text evidence="2">The sequence shown here is derived from an EMBL/GenBank/DDBJ whole genome shotgun (WGS) entry which is preliminary data.</text>
</comment>
<reference evidence="2" key="1">
    <citation type="journal article" date="2022" name="bioRxiv">
        <title>Sequencing and chromosome-scale assembly of the giantPleurodeles waltlgenome.</title>
        <authorList>
            <person name="Brown T."/>
            <person name="Elewa A."/>
            <person name="Iarovenko S."/>
            <person name="Subramanian E."/>
            <person name="Araus A.J."/>
            <person name="Petzold A."/>
            <person name="Susuki M."/>
            <person name="Suzuki K.-i.T."/>
            <person name="Hayashi T."/>
            <person name="Toyoda A."/>
            <person name="Oliveira C."/>
            <person name="Osipova E."/>
            <person name="Leigh N.D."/>
            <person name="Simon A."/>
            <person name="Yun M.H."/>
        </authorList>
    </citation>
    <scope>NUCLEOTIDE SEQUENCE</scope>
    <source>
        <strain evidence="2">20211129_DDA</strain>
        <tissue evidence="2">Liver</tissue>
    </source>
</reference>